<reference evidence="1" key="1">
    <citation type="journal article" date="2020" name="bioRxiv">
        <title>Whole genome comparisons of ergot fungi reveals the divergence and evolution of species within the genus Claviceps are the result of varying mechanisms driving genome evolution and host range expansion.</title>
        <authorList>
            <person name="Wyka S.A."/>
            <person name="Mondo S.J."/>
            <person name="Liu M."/>
            <person name="Dettman J."/>
            <person name="Nalam V."/>
            <person name="Broders K.D."/>
        </authorList>
    </citation>
    <scope>NUCLEOTIDE SEQUENCE</scope>
    <source>
        <strain evidence="1">CCC 1102</strain>
    </source>
</reference>
<dbReference type="Proteomes" id="UP000784919">
    <property type="component" value="Unassembled WGS sequence"/>
</dbReference>
<evidence type="ECO:0000313" key="2">
    <source>
        <dbReference type="Proteomes" id="UP000784919"/>
    </source>
</evidence>
<proteinExistence type="predicted"/>
<accession>A0A9P7MLY0</accession>
<protein>
    <submittedName>
        <fullName evidence="1">Uncharacterized protein</fullName>
    </submittedName>
</protein>
<name>A0A9P7MLY0_9HYPO</name>
<dbReference type="EMBL" id="SRPS01000463">
    <property type="protein sequence ID" value="KAG5957685.1"/>
    <property type="molecule type" value="Genomic_DNA"/>
</dbReference>
<comment type="caution">
    <text evidence="1">The sequence shown here is derived from an EMBL/GenBank/DDBJ whole genome shotgun (WGS) entry which is preliminary data.</text>
</comment>
<dbReference type="AlphaFoldDB" id="A0A9P7MLY0"/>
<evidence type="ECO:0000313" key="1">
    <source>
        <dbReference type="EMBL" id="KAG5957685.1"/>
    </source>
</evidence>
<organism evidence="1 2">
    <name type="scientific">Claviceps arundinis</name>
    <dbReference type="NCBI Taxonomy" id="1623583"/>
    <lineage>
        <taxon>Eukaryota</taxon>
        <taxon>Fungi</taxon>
        <taxon>Dikarya</taxon>
        <taxon>Ascomycota</taxon>
        <taxon>Pezizomycotina</taxon>
        <taxon>Sordariomycetes</taxon>
        <taxon>Hypocreomycetidae</taxon>
        <taxon>Hypocreales</taxon>
        <taxon>Clavicipitaceae</taxon>
        <taxon>Claviceps</taxon>
    </lineage>
</organism>
<sequence length="176" mass="19364">MNHYNRTLTLGWLANTDISPCTSAGAVINYMAKYVSKAEKKTSTFNDVAAKIICKIKEGQGITAFVNKFMNTLAAERDISAQEVTQIALGLPLCQFSRTVITVDCRTPDKHWKANIINGSGQVRASLGLYAKYLARPEHLSQLSYFNFIESAGWDSTKIQEGYMGGNAAQRETANS</sequence>
<gene>
    <name evidence="1" type="ORF">E4U56_006043</name>
</gene>
<dbReference type="OrthoDB" id="4958516at2759"/>